<dbReference type="Pfam" id="PF22932">
    <property type="entry name" value="Ubiq_DUF_assoc"/>
    <property type="match status" value="1"/>
</dbReference>
<comment type="caution">
    <text evidence="3">The sequence shown here is derived from an EMBL/GenBank/DDBJ whole genome shotgun (WGS) entry which is preliminary data.</text>
</comment>
<dbReference type="AlphaFoldDB" id="A0A8X7Q047"/>
<accession>A0A8X7Q047</accession>
<organism evidence="3 4">
    <name type="scientific">Brassica carinata</name>
    <name type="common">Ethiopian mustard</name>
    <name type="synonym">Abyssinian cabbage</name>
    <dbReference type="NCBI Taxonomy" id="52824"/>
    <lineage>
        <taxon>Eukaryota</taxon>
        <taxon>Viridiplantae</taxon>
        <taxon>Streptophyta</taxon>
        <taxon>Embryophyta</taxon>
        <taxon>Tracheophyta</taxon>
        <taxon>Spermatophyta</taxon>
        <taxon>Magnoliopsida</taxon>
        <taxon>eudicotyledons</taxon>
        <taxon>Gunneridae</taxon>
        <taxon>Pentapetalae</taxon>
        <taxon>rosids</taxon>
        <taxon>malvids</taxon>
        <taxon>Brassicales</taxon>
        <taxon>Brassicaceae</taxon>
        <taxon>Brassiceae</taxon>
        <taxon>Brassica</taxon>
    </lineage>
</organism>
<dbReference type="EMBL" id="JAAMPC010000014">
    <property type="protein sequence ID" value="KAG2261296.1"/>
    <property type="molecule type" value="Genomic_DNA"/>
</dbReference>
<feature type="domain" description="DUF569" evidence="2">
    <location>
        <begin position="63"/>
        <end position="140"/>
    </location>
</feature>
<evidence type="ECO:0000313" key="4">
    <source>
        <dbReference type="Proteomes" id="UP000886595"/>
    </source>
</evidence>
<dbReference type="Proteomes" id="UP000886595">
    <property type="component" value="Unassembled WGS sequence"/>
</dbReference>
<dbReference type="InterPro" id="IPR054726">
    <property type="entry name" value="Ubiq_DUF569-assoc"/>
</dbReference>
<gene>
    <name evidence="3" type="ORF">Bca52824_068375</name>
</gene>
<feature type="region of interest" description="Disordered" evidence="1">
    <location>
        <begin position="1"/>
        <end position="47"/>
    </location>
</feature>
<keyword evidence="4" id="KW-1185">Reference proteome</keyword>
<evidence type="ECO:0000313" key="3">
    <source>
        <dbReference type="EMBL" id="KAG2261296.1"/>
    </source>
</evidence>
<dbReference type="OrthoDB" id="1732286at2759"/>
<dbReference type="PANTHER" id="PTHR31205">
    <property type="entry name" value="ACTIN CROSS-LINKING PROTEIN (DUF569)"/>
    <property type="match status" value="1"/>
</dbReference>
<protein>
    <recommendedName>
        <fullName evidence="2">DUF569 domain-containing protein</fullName>
    </recommendedName>
</protein>
<reference evidence="3 4" key="1">
    <citation type="submission" date="2020-02" db="EMBL/GenBank/DDBJ databases">
        <authorList>
            <person name="Ma Q."/>
            <person name="Huang Y."/>
            <person name="Song X."/>
            <person name="Pei D."/>
        </authorList>
    </citation>
    <scope>NUCLEOTIDE SEQUENCE [LARGE SCALE GENOMIC DNA]</scope>
    <source>
        <strain evidence="3">Sxm20200214</strain>
        <tissue evidence="3">Leaf</tissue>
    </source>
</reference>
<proteinExistence type="predicted"/>
<dbReference type="PANTHER" id="PTHR31205:SF77">
    <property type="entry name" value="CROSS-LINKING PROTEIN, PUTATIVE (DUF569)-RELATED"/>
    <property type="match status" value="1"/>
</dbReference>
<evidence type="ECO:0000256" key="1">
    <source>
        <dbReference type="SAM" id="MobiDB-lite"/>
    </source>
</evidence>
<sequence>MDGGDCRRSKRDPSKEQFWRRKKRPPPVTVPQAFTPLRPPPPPPPPELLMFDDRVCSPGKEDGRLIYYRVGDDDGSVDERAKEELFCFKEMGLKELKQKLEEETGLNDISICSKNPLNAKLYPLRLHLPTNNTKKHVVLFPFVFKRG</sequence>
<name>A0A8X7Q047_BRACI</name>
<evidence type="ECO:0000259" key="2">
    <source>
        <dbReference type="Pfam" id="PF22932"/>
    </source>
</evidence>
<feature type="compositionally biased region" description="Basic and acidic residues" evidence="1">
    <location>
        <begin position="1"/>
        <end position="19"/>
    </location>
</feature>
<feature type="compositionally biased region" description="Pro residues" evidence="1">
    <location>
        <begin position="37"/>
        <end position="47"/>
    </location>
</feature>